<gene>
    <name evidence="2" type="ORF">Hypma_010725</name>
</gene>
<protein>
    <recommendedName>
        <fullName evidence="1">DUF7918 domain-containing protein</fullName>
    </recommendedName>
</protein>
<keyword evidence="3" id="KW-1185">Reference proteome</keyword>
<dbReference type="AlphaFoldDB" id="A0A369JNS3"/>
<dbReference type="PANTHER" id="PTHR36223">
    <property type="entry name" value="BETA-LACTAMASE-TYPE TRANSPEPTIDASE FOLD DOMAIN CONTAINING PROTEIN"/>
    <property type="match status" value="1"/>
</dbReference>
<dbReference type="PANTHER" id="PTHR36223:SF1">
    <property type="entry name" value="TRANSCRIPTION ELONGATION FACTOR EAF N-TERMINAL DOMAIN-CONTAINING PROTEIN"/>
    <property type="match status" value="1"/>
</dbReference>
<dbReference type="InParanoid" id="A0A369JNS3"/>
<dbReference type="OrthoDB" id="3364132at2759"/>
<feature type="domain" description="DUF7918" evidence="1">
    <location>
        <begin position="25"/>
        <end position="218"/>
    </location>
</feature>
<dbReference type="STRING" id="39966.A0A369JNS3"/>
<dbReference type="EMBL" id="LUEZ02000052">
    <property type="protein sequence ID" value="RDB22207.1"/>
    <property type="molecule type" value="Genomic_DNA"/>
</dbReference>
<evidence type="ECO:0000313" key="3">
    <source>
        <dbReference type="Proteomes" id="UP000076154"/>
    </source>
</evidence>
<dbReference type="Proteomes" id="UP000076154">
    <property type="component" value="Unassembled WGS sequence"/>
</dbReference>
<accession>A0A369JNS3</accession>
<sequence>MDFLQFESFTAWVTMGDRAREVYAVETQHGNTITCWIASEPGKKFALNWRNATRAFPLQGTVIIDGIACDNHIMLDQNSFPDRPNAVGVSYARTSDFTRRDFMFTTISVTDDDAYLDTVGQTYNFGTITLELWAFHPENVVSQPVVHQPGRPVLEGLVVHEKSKKAGTHHVKYGEEYYAPAPVVDVVSGHKLGIAPYVTFTFRYRPMALLMANGIIPRPVALNEISPLASADQATSAEIRRLEAKLRALRSKVDFKQPGARAYQQATSKKIKPEPDAFDSYIGRPQPEVIDLTGILD</sequence>
<comment type="caution">
    <text evidence="2">The sequence shown here is derived from an EMBL/GenBank/DDBJ whole genome shotgun (WGS) entry which is preliminary data.</text>
</comment>
<reference evidence="2" key="1">
    <citation type="submission" date="2018-04" db="EMBL/GenBank/DDBJ databases">
        <title>Whole genome sequencing of Hypsizygus marmoreus.</title>
        <authorList>
            <person name="Choi I.-G."/>
            <person name="Min B."/>
            <person name="Kim J.-G."/>
            <person name="Kim S."/>
            <person name="Oh Y.-L."/>
            <person name="Kong W.-S."/>
            <person name="Park H."/>
            <person name="Jeong J."/>
            <person name="Song E.-S."/>
        </authorList>
    </citation>
    <scope>NUCLEOTIDE SEQUENCE [LARGE SCALE GENOMIC DNA]</scope>
    <source>
        <strain evidence="2">51987-8</strain>
    </source>
</reference>
<name>A0A369JNS3_HYPMA</name>
<evidence type="ECO:0000313" key="2">
    <source>
        <dbReference type="EMBL" id="RDB22207.1"/>
    </source>
</evidence>
<organism evidence="2 3">
    <name type="scientific">Hypsizygus marmoreus</name>
    <name type="common">White beech mushroom</name>
    <name type="synonym">Agaricus marmoreus</name>
    <dbReference type="NCBI Taxonomy" id="39966"/>
    <lineage>
        <taxon>Eukaryota</taxon>
        <taxon>Fungi</taxon>
        <taxon>Dikarya</taxon>
        <taxon>Basidiomycota</taxon>
        <taxon>Agaricomycotina</taxon>
        <taxon>Agaricomycetes</taxon>
        <taxon>Agaricomycetidae</taxon>
        <taxon>Agaricales</taxon>
        <taxon>Tricholomatineae</taxon>
        <taxon>Lyophyllaceae</taxon>
        <taxon>Hypsizygus</taxon>
    </lineage>
</organism>
<dbReference type="Pfam" id="PF25534">
    <property type="entry name" value="DUF7918"/>
    <property type="match status" value="1"/>
</dbReference>
<proteinExistence type="predicted"/>
<evidence type="ECO:0000259" key="1">
    <source>
        <dbReference type="Pfam" id="PF25534"/>
    </source>
</evidence>
<dbReference type="InterPro" id="IPR057678">
    <property type="entry name" value="DUF7918"/>
</dbReference>